<dbReference type="InterPro" id="IPR051257">
    <property type="entry name" value="Diverse_CBS-Domain"/>
</dbReference>
<dbReference type="PROSITE" id="PS51371">
    <property type="entry name" value="CBS"/>
    <property type="match status" value="2"/>
</dbReference>
<dbReference type="PANTHER" id="PTHR43080:SF29">
    <property type="entry name" value="OS02G0818000 PROTEIN"/>
    <property type="match status" value="1"/>
</dbReference>
<dbReference type="SMART" id="SM00116">
    <property type="entry name" value="CBS"/>
    <property type="match status" value="2"/>
</dbReference>
<dbReference type="AlphaFoldDB" id="A0AAD9D917"/>
<feature type="domain" description="CBS" evidence="3">
    <location>
        <begin position="71"/>
        <end position="130"/>
    </location>
</feature>
<dbReference type="EMBL" id="JATAAI010000026">
    <property type="protein sequence ID" value="KAK1737279.1"/>
    <property type="molecule type" value="Genomic_DNA"/>
</dbReference>
<proteinExistence type="predicted"/>
<keyword evidence="5" id="KW-1185">Reference proteome</keyword>
<name>A0AAD9D917_9STRA</name>
<dbReference type="InterPro" id="IPR000644">
    <property type="entry name" value="CBS_dom"/>
</dbReference>
<keyword evidence="1 2" id="KW-0129">CBS domain</keyword>
<evidence type="ECO:0000256" key="2">
    <source>
        <dbReference type="PROSITE-ProRule" id="PRU00703"/>
    </source>
</evidence>
<feature type="domain" description="CBS" evidence="3">
    <location>
        <begin position="7"/>
        <end position="64"/>
    </location>
</feature>
<protein>
    <submittedName>
        <fullName evidence="4">CBS domain-containing protein</fullName>
    </submittedName>
</protein>
<gene>
    <name evidence="4" type="ORF">QTG54_012146</name>
</gene>
<dbReference type="Proteomes" id="UP001224775">
    <property type="component" value="Unassembled WGS sequence"/>
</dbReference>
<dbReference type="SUPFAM" id="SSF54631">
    <property type="entry name" value="CBS-domain pair"/>
    <property type="match status" value="1"/>
</dbReference>
<dbReference type="InterPro" id="IPR046342">
    <property type="entry name" value="CBS_dom_sf"/>
</dbReference>
<evidence type="ECO:0000313" key="5">
    <source>
        <dbReference type="Proteomes" id="UP001224775"/>
    </source>
</evidence>
<dbReference type="Gene3D" id="3.10.580.10">
    <property type="entry name" value="CBS-domain"/>
    <property type="match status" value="1"/>
</dbReference>
<dbReference type="PANTHER" id="PTHR43080">
    <property type="entry name" value="CBS DOMAIN-CONTAINING PROTEIN CBSX3, MITOCHONDRIAL"/>
    <property type="match status" value="1"/>
</dbReference>
<evidence type="ECO:0000256" key="1">
    <source>
        <dbReference type="ARBA" id="ARBA00023122"/>
    </source>
</evidence>
<reference evidence="4" key="1">
    <citation type="submission" date="2023-06" db="EMBL/GenBank/DDBJ databases">
        <title>Survivors Of The Sea: Transcriptome response of Skeletonema marinoi to long-term dormancy.</title>
        <authorList>
            <person name="Pinder M.I.M."/>
            <person name="Kourtchenko O."/>
            <person name="Robertson E.K."/>
            <person name="Larsson T."/>
            <person name="Maumus F."/>
            <person name="Osuna-Cruz C.M."/>
            <person name="Vancaester E."/>
            <person name="Stenow R."/>
            <person name="Vandepoele K."/>
            <person name="Ploug H."/>
            <person name="Bruchert V."/>
            <person name="Godhe A."/>
            <person name="Topel M."/>
        </authorList>
    </citation>
    <scope>NUCLEOTIDE SEQUENCE</scope>
    <source>
        <strain evidence="4">R05AC</strain>
    </source>
</reference>
<comment type="caution">
    <text evidence="4">The sequence shown here is derived from an EMBL/GenBank/DDBJ whole genome shotgun (WGS) entry which is preliminary data.</text>
</comment>
<evidence type="ECO:0000313" key="4">
    <source>
        <dbReference type="EMBL" id="KAK1737279.1"/>
    </source>
</evidence>
<sequence length="147" mass="16319">MFVSGFMVPIKDVLKCEASSTVKDVLNLMMNWQVSSLVIVLEDKPTGIITKTDMCWCYQNGIALETQIGDVMPWTAGLKKILVTADKDTAAKFFEKHNVHHALVVDSNDKPVGLISALDIAKEVAKDSRAWPYNRHEDGKAHPIDAH</sequence>
<evidence type="ECO:0000259" key="3">
    <source>
        <dbReference type="PROSITE" id="PS51371"/>
    </source>
</evidence>
<organism evidence="4 5">
    <name type="scientific">Skeletonema marinoi</name>
    <dbReference type="NCBI Taxonomy" id="267567"/>
    <lineage>
        <taxon>Eukaryota</taxon>
        <taxon>Sar</taxon>
        <taxon>Stramenopiles</taxon>
        <taxon>Ochrophyta</taxon>
        <taxon>Bacillariophyta</taxon>
        <taxon>Coscinodiscophyceae</taxon>
        <taxon>Thalassiosirophycidae</taxon>
        <taxon>Thalassiosirales</taxon>
        <taxon>Skeletonemataceae</taxon>
        <taxon>Skeletonema</taxon>
        <taxon>Skeletonema marinoi-dohrnii complex</taxon>
    </lineage>
</organism>
<accession>A0AAD9D917</accession>
<dbReference type="Pfam" id="PF00571">
    <property type="entry name" value="CBS"/>
    <property type="match status" value="2"/>
</dbReference>